<dbReference type="GO" id="GO:0047753">
    <property type="term" value="F:choline-sulfatase activity"/>
    <property type="evidence" value="ECO:0007669"/>
    <property type="project" value="UniProtKB-EC"/>
</dbReference>
<keyword evidence="2" id="KW-0479">Metal-binding</keyword>
<dbReference type="InterPro" id="IPR017850">
    <property type="entry name" value="Alkaline_phosphatase_core_sf"/>
</dbReference>
<protein>
    <submittedName>
        <fullName evidence="7">Choline-sulfatase</fullName>
        <ecNumber evidence="7">3.1.6.6</ecNumber>
    </submittedName>
</protein>
<evidence type="ECO:0000313" key="7">
    <source>
        <dbReference type="EMBL" id="QDU03063.1"/>
    </source>
</evidence>
<evidence type="ECO:0000256" key="2">
    <source>
        <dbReference type="ARBA" id="ARBA00022723"/>
    </source>
</evidence>
<keyword evidence="5" id="KW-0732">Signal</keyword>
<dbReference type="PROSITE" id="PS00149">
    <property type="entry name" value="SULFATASE_2"/>
    <property type="match status" value="1"/>
</dbReference>
<evidence type="ECO:0000313" key="8">
    <source>
        <dbReference type="Proteomes" id="UP000320722"/>
    </source>
</evidence>
<evidence type="ECO:0000256" key="4">
    <source>
        <dbReference type="ARBA" id="ARBA00022837"/>
    </source>
</evidence>
<dbReference type="InterPro" id="IPR050738">
    <property type="entry name" value="Sulfatase"/>
</dbReference>
<dbReference type="AlphaFoldDB" id="A0A517WCS7"/>
<feature type="domain" description="Sulfatase N-terminal" evidence="6">
    <location>
        <begin position="49"/>
        <end position="383"/>
    </location>
</feature>
<feature type="signal peptide" evidence="5">
    <location>
        <begin position="1"/>
        <end position="42"/>
    </location>
</feature>
<dbReference type="Gene3D" id="3.40.720.10">
    <property type="entry name" value="Alkaline Phosphatase, subunit A"/>
    <property type="match status" value="1"/>
</dbReference>
<accession>A0A517WCS7</accession>
<evidence type="ECO:0000256" key="5">
    <source>
        <dbReference type="SAM" id="SignalP"/>
    </source>
</evidence>
<organism evidence="7 8">
    <name type="scientific">Gimesia chilikensis</name>
    <dbReference type="NCBI Taxonomy" id="2605989"/>
    <lineage>
        <taxon>Bacteria</taxon>
        <taxon>Pseudomonadati</taxon>
        <taxon>Planctomycetota</taxon>
        <taxon>Planctomycetia</taxon>
        <taxon>Planctomycetales</taxon>
        <taxon>Planctomycetaceae</taxon>
        <taxon>Gimesia</taxon>
    </lineage>
</organism>
<dbReference type="InterPro" id="IPR024607">
    <property type="entry name" value="Sulfatase_CS"/>
</dbReference>
<dbReference type="GO" id="GO:0004065">
    <property type="term" value="F:arylsulfatase activity"/>
    <property type="evidence" value="ECO:0007669"/>
    <property type="project" value="TreeGrafter"/>
</dbReference>
<keyword evidence="3 7" id="KW-0378">Hydrolase</keyword>
<gene>
    <name evidence="7" type="primary">betC_4</name>
    <name evidence="7" type="ORF">V6x_27740</name>
</gene>
<dbReference type="PANTHER" id="PTHR42693:SF53">
    <property type="entry name" value="ENDO-4-O-SULFATASE"/>
    <property type="match status" value="1"/>
</dbReference>
<proteinExistence type="inferred from homology"/>
<dbReference type="Proteomes" id="UP000320722">
    <property type="component" value="Chromosome"/>
</dbReference>
<feature type="chain" id="PRO_5021701809" evidence="5">
    <location>
        <begin position="43"/>
        <end position="500"/>
    </location>
</feature>
<evidence type="ECO:0000256" key="1">
    <source>
        <dbReference type="ARBA" id="ARBA00008779"/>
    </source>
</evidence>
<keyword evidence="4" id="KW-0106">Calcium</keyword>
<sequence precursor="true">MTSWNPGSVNCPQLFFKADTMRSVLFSFLIILCCLLSPAQQATQAASQPNILFLFTDDQAPWALGKSGHPHAKTPNIDQIFQNGAYLVNSFTTTPVCSPSRASLVTSRYGSELGITDWLHPRTEPELGLKGDTITWVKLLNDAGYRTGLIGKWHLGLLDQQHPTRFGYDYFMGFRSGGNVPKDPTLEVHGKDQKLKGLLPDILVNDAIRFISQESDKPFLLSLHFRAPHTRWLPVADEDWAPFKDLDPQIPNPDYPDLNTKRVKQMTREYLASVASVDRNVGRLLDTLKQLNLAENTIVIFSSDHGYNMGHNGIWHKGNGHWVLNQNPPATKNIPKRQRPNMYDNSIRVPTAVLWPGVTQSGQVVQGTVSNLDWFPTLLEMAQVPIPANLTIRGTSFVPLLKKENEKAWDNDFYAEYSTKHQSHTHMRMYRTPEWKLIRDFLNPERDELYHLTTDPQEATNLIQSQDPKVQKIRDELHQRILSNMKSIDDSVLQQVGQGS</sequence>
<name>A0A517WCS7_9PLAN</name>
<dbReference type="GO" id="GO:0046872">
    <property type="term" value="F:metal ion binding"/>
    <property type="evidence" value="ECO:0007669"/>
    <property type="project" value="UniProtKB-KW"/>
</dbReference>
<dbReference type="EMBL" id="CP036347">
    <property type="protein sequence ID" value="QDU03063.1"/>
    <property type="molecule type" value="Genomic_DNA"/>
</dbReference>
<dbReference type="Pfam" id="PF00884">
    <property type="entry name" value="Sulfatase"/>
    <property type="match status" value="1"/>
</dbReference>
<dbReference type="SUPFAM" id="SSF53649">
    <property type="entry name" value="Alkaline phosphatase-like"/>
    <property type="match status" value="1"/>
</dbReference>
<comment type="similarity">
    <text evidence="1">Belongs to the sulfatase family.</text>
</comment>
<evidence type="ECO:0000259" key="6">
    <source>
        <dbReference type="Pfam" id="PF00884"/>
    </source>
</evidence>
<reference evidence="7 8" key="1">
    <citation type="submission" date="2019-02" db="EMBL/GenBank/DDBJ databases">
        <title>Deep-cultivation of Planctomycetes and their phenomic and genomic characterization uncovers novel biology.</title>
        <authorList>
            <person name="Wiegand S."/>
            <person name="Jogler M."/>
            <person name="Boedeker C."/>
            <person name="Pinto D."/>
            <person name="Vollmers J."/>
            <person name="Rivas-Marin E."/>
            <person name="Kohn T."/>
            <person name="Peeters S.H."/>
            <person name="Heuer A."/>
            <person name="Rast P."/>
            <person name="Oberbeckmann S."/>
            <person name="Bunk B."/>
            <person name="Jeske O."/>
            <person name="Meyerdierks A."/>
            <person name="Storesund J.E."/>
            <person name="Kallscheuer N."/>
            <person name="Luecker S."/>
            <person name="Lage O.M."/>
            <person name="Pohl T."/>
            <person name="Merkel B.J."/>
            <person name="Hornburger P."/>
            <person name="Mueller R.-W."/>
            <person name="Bruemmer F."/>
            <person name="Labrenz M."/>
            <person name="Spormann A.M."/>
            <person name="Op den Camp H."/>
            <person name="Overmann J."/>
            <person name="Amann R."/>
            <person name="Jetten M.S.M."/>
            <person name="Mascher T."/>
            <person name="Medema M.H."/>
            <person name="Devos D.P."/>
            <person name="Kaster A.-K."/>
            <person name="Ovreas L."/>
            <person name="Rohde M."/>
            <person name="Galperin M.Y."/>
            <person name="Jogler C."/>
        </authorList>
    </citation>
    <scope>NUCLEOTIDE SEQUENCE [LARGE SCALE GENOMIC DNA]</scope>
    <source>
        <strain evidence="7 8">V6</strain>
    </source>
</reference>
<evidence type="ECO:0000256" key="3">
    <source>
        <dbReference type="ARBA" id="ARBA00022801"/>
    </source>
</evidence>
<dbReference type="EC" id="3.1.6.6" evidence="7"/>
<dbReference type="InterPro" id="IPR000917">
    <property type="entry name" value="Sulfatase_N"/>
</dbReference>
<dbReference type="PANTHER" id="PTHR42693">
    <property type="entry name" value="ARYLSULFATASE FAMILY MEMBER"/>
    <property type="match status" value="1"/>
</dbReference>